<keyword evidence="6" id="KW-0446">Lipid-binding</keyword>
<evidence type="ECO:0000256" key="3">
    <source>
        <dbReference type="ARBA" id="ARBA00022787"/>
    </source>
</evidence>
<keyword evidence="4 9" id="KW-0256">Endoplasmic reticulum</keyword>
<dbReference type="Proteomes" id="UP001497600">
    <property type="component" value="Chromosome C"/>
</dbReference>
<evidence type="ECO:0000256" key="4">
    <source>
        <dbReference type="ARBA" id="ARBA00022824"/>
    </source>
</evidence>
<evidence type="ECO:0000313" key="13">
    <source>
        <dbReference type="Proteomes" id="UP001497600"/>
    </source>
</evidence>
<reference evidence="12 13" key="1">
    <citation type="submission" date="2024-01" db="EMBL/GenBank/DDBJ databases">
        <authorList>
            <consortium name="Genoscope - CEA"/>
            <person name="William W."/>
        </authorList>
    </citation>
    <scope>NUCLEOTIDE SEQUENCE [LARGE SCALE GENOMIC DNA]</scope>
    <source>
        <strain evidence="12 13">29B2s-10</strain>
    </source>
</reference>
<evidence type="ECO:0000256" key="10">
    <source>
        <dbReference type="SAM" id="MobiDB-lite"/>
    </source>
</evidence>
<dbReference type="EMBL" id="OZ004255">
    <property type="protein sequence ID" value="CAK7900283.1"/>
    <property type="molecule type" value="Genomic_DNA"/>
</dbReference>
<name>A0ABP0E931_9ASCO</name>
<evidence type="ECO:0000256" key="1">
    <source>
        <dbReference type="ARBA" id="ARBA00004370"/>
    </source>
</evidence>
<dbReference type="PANTHER" id="PTHR28204">
    <property type="entry name" value="MITOCHONDRIAL DISTRIBUTION AND MORPHOLOGY PROTEIN 12"/>
    <property type="match status" value="1"/>
</dbReference>
<evidence type="ECO:0000313" key="12">
    <source>
        <dbReference type="EMBL" id="CAK7900283.1"/>
    </source>
</evidence>
<keyword evidence="13" id="KW-1185">Reference proteome</keyword>
<dbReference type="CDD" id="cd21672">
    <property type="entry name" value="SMP_Mdm12"/>
    <property type="match status" value="1"/>
</dbReference>
<keyword evidence="2" id="KW-0813">Transport</keyword>
<dbReference type="Pfam" id="PF26544">
    <property type="entry name" value="Mdm12"/>
    <property type="match status" value="2"/>
</dbReference>
<keyword evidence="5" id="KW-0445">Lipid transport</keyword>
<evidence type="ECO:0000256" key="6">
    <source>
        <dbReference type="ARBA" id="ARBA00023121"/>
    </source>
</evidence>
<gene>
    <name evidence="9 12" type="primary">MDM12</name>
    <name evidence="12" type="ORF">CAAN4_C06612</name>
</gene>
<evidence type="ECO:0000256" key="8">
    <source>
        <dbReference type="ARBA" id="ARBA00023136"/>
    </source>
</evidence>
<keyword evidence="3 9" id="KW-1000">Mitochondrion outer membrane</keyword>
<evidence type="ECO:0000259" key="11">
    <source>
        <dbReference type="PROSITE" id="PS51847"/>
    </source>
</evidence>
<dbReference type="HAMAP" id="MF_03104">
    <property type="entry name" value="Mdm12"/>
    <property type="match status" value="1"/>
</dbReference>
<evidence type="ECO:0000256" key="9">
    <source>
        <dbReference type="HAMAP-Rule" id="MF_03104"/>
    </source>
</evidence>
<comment type="similarity">
    <text evidence="9">Belongs to the MDM12 family.</text>
</comment>
<dbReference type="InterPro" id="IPR031468">
    <property type="entry name" value="SMP_LBD"/>
</dbReference>
<keyword evidence="7 9" id="KW-0496">Mitochondrion</keyword>
<evidence type="ECO:0000256" key="5">
    <source>
        <dbReference type="ARBA" id="ARBA00023055"/>
    </source>
</evidence>
<evidence type="ECO:0000256" key="7">
    <source>
        <dbReference type="ARBA" id="ARBA00023128"/>
    </source>
</evidence>
<evidence type="ECO:0000256" key="2">
    <source>
        <dbReference type="ARBA" id="ARBA00022448"/>
    </source>
</evidence>
<feature type="region of interest" description="Disordered" evidence="10">
    <location>
        <begin position="89"/>
        <end position="139"/>
    </location>
</feature>
<comment type="subunit">
    <text evidence="9">Component of the ER-mitochondria encounter structure (ERMES) or MDM complex, composed of MMM1, MDM10, MDM12 and MDM34. A MMM1 homodimer associates with one molecule of MDM12 on each side in a pairwise head-to-tail manner, and the SMP-LTD domains of MMM1 and MDM12 generate a continuous hydrophobic tunnel for phospholipid trafficking.</text>
</comment>
<dbReference type="InterPro" id="IPR027532">
    <property type="entry name" value="Mdm12"/>
</dbReference>
<dbReference type="PANTHER" id="PTHR28204:SF1">
    <property type="entry name" value="MITOCHONDRIAL DISTRIBUTION AND MORPHOLOGY PROTEIN 12"/>
    <property type="match status" value="1"/>
</dbReference>
<proteinExistence type="inferred from homology"/>
<feature type="domain" description="SMP-LTD" evidence="11">
    <location>
        <begin position="1"/>
        <end position="380"/>
    </location>
</feature>
<sequence length="399" mass="44120">MSFEINWDQLVGDGTINESIKEFLDSQFRGLSLPSYINDLSVKDFSLGSVPPEITIRHIGDPFDEFYREEDEMDGDAAAQAAQSAQLDALINDDDSTDDEDEKDMDMTTSIEVDSTVVGPGIERPMTTPDRPSGLSSRNSSIPFLNLSHNYSMNNVGLHSSHAPTNATPGNPNHPNPGSYAMGAAGIHRSDSPLYGHPYSTLRNLPSNPMIPTILRARESPPVVKSDTDIQLIAEIKYQGDLHIEIAVNLLVNYPSPNFITLPIKLHITDLHIHSIVTIAYLKRAVYMSFLCDIDDTTEGFSTNAFGTNGGNIVDYAAYSGSQSERIDIIKRVRIESEIGEVEQNVLRNVGKVEKFLVEQLRGILRDEVSWPSWICLDMDQTEGVGDEDEEEDDEGESL</sequence>
<protein>
    <recommendedName>
        <fullName evidence="9">Mitochondrial distribution and morphology protein 12</fullName>
    </recommendedName>
    <alternativeName>
        <fullName evidence="9">Mitochondrial inheritance component MDM12</fullName>
    </alternativeName>
</protein>
<comment type="function">
    <text evidence="9">Component of the ERMES/MDM complex, which serves as a molecular tether to connect the endoplasmic reticulum (ER) and mitochondria. Components of this complex are involved in the control of mitochondrial shape and protein biogenesis, and function in nonvesicular lipid trafficking between the ER and mitochondria. MDM12 is required for the interaction of the ER-resident membrane protein MMM1 and the outer mitochondrial membrane-resident beta-barrel protein MDM10. The MDM12-MMM1 subcomplex functions in the major beta-barrel assembly pathway that is responsible for biogenesis of all mitochondrial outer membrane beta-barrel proteins, and acts in a late step after the SAM complex. The MDM10-MDM12-MMM1 subcomplex further acts in the TOM40-specific pathway after the action of the MDM12-MMM1 complex. Essential for establishing and maintaining the structure of mitochondria and maintenance of mtDNA nucleoids.</text>
</comment>
<keyword evidence="8 9" id="KW-0472">Membrane</keyword>
<organism evidence="12 13">
    <name type="scientific">[Candida] anglica</name>
    <dbReference type="NCBI Taxonomy" id="148631"/>
    <lineage>
        <taxon>Eukaryota</taxon>
        <taxon>Fungi</taxon>
        <taxon>Dikarya</taxon>
        <taxon>Ascomycota</taxon>
        <taxon>Saccharomycotina</taxon>
        <taxon>Pichiomycetes</taxon>
        <taxon>Debaryomycetaceae</taxon>
        <taxon>Kurtzmaniella</taxon>
    </lineage>
</organism>
<accession>A0ABP0E931</accession>
<feature type="compositionally biased region" description="Acidic residues" evidence="10">
    <location>
        <begin position="91"/>
        <end position="104"/>
    </location>
</feature>
<comment type="subcellular location">
    <subcellularLocation>
        <location evidence="1">Membrane</location>
    </subcellularLocation>
    <subcellularLocation>
        <location evidence="9">Mitochondrion outer membrane</location>
        <topology evidence="9">Peripheral membrane protein</topology>
        <orientation evidence="9">Cytoplasmic side</orientation>
    </subcellularLocation>
    <subcellularLocation>
        <location evidence="9">Endoplasmic reticulum membrane</location>
        <topology evidence="9">Peripheral membrane protein</topology>
        <orientation evidence="9">Cytoplasmic side</orientation>
    </subcellularLocation>
    <text evidence="9">The ERMES/MDM complex localizes to a few discrete foci (around 10 per single cell), that represent mitochondria-endoplasmic reticulum junctions. These foci are often found next to mtDNA nucleoids.</text>
</comment>
<dbReference type="PROSITE" id="PS51847">
    <property type="entry name" value="SMP"/>
    <property type="match status" value="1"/>
</dbReference>